<gene>
    <name evidence="11" type="ORF">GCM10010862_16940</name>
</gene>
<dbReference type="EMBL" id="BSNS01000007">
    <property type="protein sequence ID" value="GLQ54435.1"/>
    <property type="molecule type" value="Genomic_DNA"/>
</dbReference>
<evidence type="ECO:0000256" key="1">
    <source>
        <dbReference type="ARBA" id="ARBA00004772"/>
    </source>
</evidence>
<comment type="function">
    <text evidence="6 9">Catalyzes cyclization of the linear tetrapyrrole, hydroxymethylbilane, to the macrocyclic uroporphyrinogen III.</text>
</comment>
<dbReference type="PANTHER" id="PTHR38042:SF1">
    <property type="entry name" value="UROPORPHYRINOGEN-III SYNTHASE, CHLOROPLASTIC"/>
    <property type="match status" value="1"/>
</dbReference>
<evidence type="ECO:0000256" key="2">
    <source>
        <dbReference type="ARBA" id="ARBA00008133"/>
    </source>
</evidence>
<dbReference type="Gene3D" id="3.40.50.10090">
    <property type="match status" value="2"/>
</dbReference>
<evidence type="ECO:0000259" key="10">
    <source>
        <dbReference type="Pfam" id="PF02602"/>
    </source>
</evidence>
<dbReference type="InterPro" id="IPR039793">
    <property type="entry name" value="UROS/Hem4"/>
</dbReference>
<proteinExistence type="inferred from homology"/>
<sequence>MTTDHPVRMLVTRPEPDAQLTVARLRALDIDSLAAPLLKRTPLSTPLPPPERFAALTLTSTNGLRTLADRGAVDAYRHLPVYAVGTRTAVEAEVLGFPKVFDAGGTLADLAELIIHAGISGQVFHPAGRHRSGDLARSVADHGVVVETVPIYDMVAVDRLPEEVVGELEAGAISAVLFYSNRTAQTFLSCLGDGLTRQMRAGVEMLCLSETVAAPLVAAHCTRISLADQPEDGAMMALALAFAREQNGA</sequence>
<dbReference type="InterPro" id="IPR003754">
    <property type="entry name" value="4pyrrol_synth_uPrphyn_synth"/>
</dbReference>
<dbReference type="Pfam" id="PF02602">
    <property type="entry name" value="HEM4"/>
    <property type="match status" value="1"/>
</dbReference>
<keyword evidence="4 9" id="KW-0456">Lyase</keyword>
<evidence type="ECO:0000256" key="9">
    <source>
        <dbReference type="RuleBase" id="RU366031"/>
    </source>
</evidence>
<comment type="catalytic activity">
    <reaction evidence="8 9">
        <text>hydroxymethylbilane = uroporphyrinogen III + H2O</text>
        <dbReference type="Rhea" id="RHEA:18965"/>
        <dbReference type="ChEBI" id="CHEBI:15377"/>
        <dbReference type="ChEBI" id="CHEBI:57308"/>
        <dbReference type="ChEBI" id="CHEBI:57845"/>
        <dbReference type="EC" id="4.2.1.75"/>
    </reaction>
</comment>
<evidence type="ECO:0000256" key="8">
    <source>
        <dbReference type="ARBA" id="ARBA00048617"/>
    </source>
</evidence>
<accession>A0ABQ5W3D6</accession>
<keyword evidence="12" id="KW-1185">Reference proteome</keyword>
<keyword evidence="11" id="KW-0489">Methyltransferase</keyword>
<dbReference type="InterPro" id="IPR036108">
    <property type="entry name" value="4pyrrol_syn_uPrphyn_synt_sf"/>
</dbReference>
<comment type="caution">
    <text evidence="11">The sequence shown here is derived from an EMBL/GenBank/DDBJ whole genome shotgun (WGS) entry which is preliminary data.</text>
</comment>
<dbReference type="EC" id="4.2.1.75" evidence="3 9"/>
<evidence type="ECO:0000256" key="7">
    <source>
        <dbReference type="ARBA" id="ARBA00040167"/>
    </source>
</evidence>
<dbReference type="PANTHER" id="PTHR38042">
    <property type="entry name" value="UROPORPHYRINOGEN-III SYNTHASE, CHLOROPLASTIC"/>
    <property type="match status" value="1"/>
</dbReference>
<evidence type="ECO:0000256" key="6">
    <source>
        <dbReference type="ARBA" id="ARBA00037589"/>
    </source>
</evidence>
<comment type="pathway">
    <text evidence="1 9">Porphyrin-containing compound metabolism; protoporphyrin-IX biosynthesis; coproporphyrinogen-III from 5-aminolevulinate: step 3/4.</text>
</comment>
<evidence type="ECO:0000313" key="11">
    <source>
        <dbReference type="EMBL" id="GLQ54435.1"/>
    </source>
</evidence>
<protein>
    <recommendedName>
        <fullName evidence="7 9">Uroporphyrinogen-III synthase</fullName>
        <ecNumber evidence="3 9">4.2.1.75</ecNumber>
    </recommendedName>
</protein>
<dbReference type="GO" id="GO:0032259">
    <property type="term" value="P:methylation"/>
    <property type="evidence" value="ECO:0007669"/>
    <property type="project" value="UniProtKB-KW"/>
</dbReference>
<organism evidence="11 12">
    <name type="scientific">Devosia nitrariae</name>
    <dbReference type="NCBI Taxonomy" id="2071872"/>
    <lineage>
        <taxon>Bacteria</taxon>
        <taxon>Pseudomonadati</taxon>
        <taxon>Pseudomonadota</taxon>
        <taxon>Alphaproteobacteria</taxon>
        <taxon>Hyphomicrobiales</taxon>
        <taxon>Devosiaceae</taxon>
        <taxon>Devosia</taxon>
    </lineage>
</organism>
<evidence type="ECO:0000256" key="3">
    <source>
        <dbReference type="ARBA" id="ARBA00013109"/>
    </source>
</evidence>
<keyword evidence="5 9" id="KW-0627">Porphyrin biosynthesis</keyword>
<dbReference type="CDD" id="cd06578">
    <property type="entry name" value="HemD"/>
    <property type="match status" value="1"/>
</dbReference>
<dbReference type="Proteomes" id="UP001156691">
    <property type="component" value="Unassembled WGS sequence"/>
</dbReference>
<evidence type="ECO:0000256" key="4">
    <source>
        <dbReference type="ARBA" id="ARBA00023239"/>
    </source>
</evidence>
<comment type="similarity">
    <text evidence="2 9">Belongs to the uroporphyrinogen-III synthase family.</text>
</comment>
<evidence type="ECO:0000256" key="5">
    <source>
        <dbReference type="ARBA" id="ARBA00023244"/>
    </source>
</evidence>
<name>A0ABQ5W3D6_9HYPH</name>
<keyword evidence="11" id="KW-0808">Transferase</keyword>
<evidence type="ECO:0000313" key="12">
    <source>
        <dbReference type="Proteomes" id="UP001156691"/>
    </source>
</evidence>
<dbReference type="RefSeq" id="WP_284339869.1">
    <property type="nucleotide sequence ID" value="NZ_BSNS01000007.1"/>
</dbReference>
<feature type="domain" description="Tetrapyrrole biosynthesis uroporphyrinogen III synthase" evidence="10">
    <location>
        <begin position="22"/>
        <end position="236"/>
    </location>
</feature>
<dbReference type="GO" id="GO:0008168">
    <property type="term" value="F:methyltransferase activity"/>
    <property type="evidence" value="ECO:0007669"/>
    <property type="project" value="UniProtKB-KW"/>
</dbReference>
<reference evidence="12" key="1">
    <citation type="journal article" date="2019" name="Int. J. Syst. Evol. Microbiol.">
        <title>The Global Catalogue of Microorganisms (GCM) 10K type strain sequencing project: providing services to taxonomists for standard genome sequencing and annotation.</title>
        <authorList>
            <consortium name="The Broad Institute Genomics Platform"/>
            <consortium name="The Broad Institute Genome Sequencing Center for Infectious Disease"/>
            <person name="Wu L."/>
            <person name="Ma J."/>
        </authorList>
    </citation>
    <scope>NUCLEOTIDE SEQUENCE [LARGE SCALE GENOMIC DNA]</scope>
    <source>
        <strain evidence="12">NBRC 112416</strain>
    </source>
</reference>
<dbReference type="SUPFAM" id="SSF69618">
    <property type="entry name" value="HemD-like"/>
    <property type="match status" value="1"/>
</dbReference>